<sequence length="236" mass="26851">MKLPVPEVVIDMLRNKNFLGDCRSFASNAFTTGNSNALGDVLGENYDMIREFFQTETDAFICSATMTYFSMDDVSDQAKEHIVPEGLKDASLPEKRQWFYEQVYSLLDSFVMDSVDSLKDESQDEEEVVKCCDPSCNRTFKYRKCRTCMSRPHTIYLLTQKRVGGGGQSKAKKPEDSIFDYGCLHLRLGLVIRDAEDAVKEGDGDRLMRVWTFLTLLFCLKSKNKCCKCSYSISVS</sequence>
<name>A0AAD9PQX8_ACRCE</name>
<comment type="caution">
    <text evidence="1">The sequence shown here is derived from an EMBL/GenBank/DDBJ whole genome shotgun (WGS) entry which is preliminary data.</text>
</comment>
<dbReference type="Proteomes" id="UP001249851">
    <property type="component" value="Unassembled WGS sequence"/>
</dbReference>
<reference evidence="1" key="2">
    <citation type="journal article" date="2023" name="Science">
        <title>Genomic signatures of disease resistance in endangered staghorn corals.</title>
        <authorList>
            <person name="Vollmer S.V."/>
            <person name="Selwyn J.D."/>
            <person name="Despard B.A."/>
            <person name="Roesel C.L."/>
        </authorList>
    </citation>
    <scope>NUCLEOTIDE SEQUENCE</scope>
    <source>
        <strain evidence="1">K2</strain>
    </source>
</reference>
<evidence type="ECO:0000313" key="1">
    <source>
        <dbReference type="EMBL" id="KAK2547433.1"/>
    </source>
</evidence>
<dbReference type="AlphaFoldDB" id="A0AAD9PQX8"/>
<reference evidence="1" key="1">
    <citation type="journal article" date="2023" name="G3 (Bethesda)">
        <title>Whole genome assembly and annotation of the endangered Caribbean coral Acropora cervicornis.</title>
        <authorList>
            <person name="Selwyn J.D."/>
            <person name="Vollmer S.V."/>
        </authorList>
    </citation>
    <scope>NUCLEOTIDE SEQUENCE</scope>
    <source>
        <strain evidence="1">K2</strain>
    </source>
</reference>
<protein>
    <submittedName>
        <fullName evidence="1">Uncharacterized protein</fullName>
    </submittedName>
</protein>
<proteinExistence type="predicted"/>
<accession>A0AAD9PQX8</accession>
<keyword evidence="2" id="KW-1185">Reference proteome</keyword>
<dbReference type="EMBL" id="JARQWQ010000184">
    <property type="protein sequence ID" value="KAK2547433.1"/>
    <property type="molecule type" value="Genomic_DNA"/>
</dbReference>
<organism evidence="1 2">
    <name type="scientific">Acropora cervicornis</name>
    <name type="common">Staghorn coral</name>
    <dbReference type="NCBI Taxonomy" id="6130"/>
    <lineage>
        <taxon>Eukaryota</taxon>
        <taxon>Metazoa</taxon>
        <taxon>Cnidaria</taxon>
        <taxon>Anthozoa</taxon>
        <taxon>Hexacorallia</taxon>
        <taxon>Scleractinia</taxon>
        <taxon>Astrocoeniina</taxon>
        <taxon>Acroporidae</taxon>
        <taxon>Acropora</taxon>
    </lineage>
</organism>
<gene>
    <name evidence="1" type="ORF">P5673_032560</name>
</gene>
<evidence type="ECO:0000313" key="2">
    <source>
        <dbReference type="Proteomes" id="UP001249851"/>
    </source>
</evidence>